<dbReference type="Proteomes" id="UP000013041">
    <property type="component" value="Unassembled WGS sequence"/>
</dbReference>
<proteinExistence type="predicted"/>
<sequence>MSVPRMRTIKECADYFKQEDPETKLTYCTLRTWVLEGKIPHIKAGKTGKTRLVNLDLLIEMVNGKESAEHHVKQPVNLIPKRKIV</sequence>
<organism evidence="1 2">
    <name type="scientific">Enterocloster bolteae 90B8</name>
    <dbReference type="NCBI Taxonomy" id="997897"/>
    <lineage>
        <taxon>Bacteria</taxon>
        <taxon>Bacillati</taxon>
        <taxon>Bacillota</taxon>
        <taxon>Clostridia</taxon>
        <taxon>Lachnospirales</taxon>
        <taxon>Lachnospiraceae</taxon>
        <taxon>Enterocloster</taxon>
    </lineage>
</organism>
<protein>
    <recommendedName>
        <fullName evidence="3">Excisionase family DNA binding domain-containing protein</fullName>
    </recommendedName>
</protein>
<dbReference type="RefSeq" id="WP_002573223.1">
    <property type="nucleotide sequence ID" value="NZ_KB851156.1"/>
</dbReference>
<dbReference type="AlphaFoldDB" id="R0AE04"/>
<name>R0AE04_9FIRM</name>
<evidence type="ECO:0000313" key="1">
    <source>
        <dbReference type="EMBL" id="ENZ34608.1"/>
    </source>
</evidence>
<evidence type="ECO:0008006" key="3">
    <source>
        <dbReference type="Google" id="ProtNLM"/>
    </source>
</evidence>
<dbReference type="PATRIC" id="fig|997897.5.peg.4203"/>
<dbReference type="EMBL" id="AGYG01000028">
    <property type="protein sequence ID" value="ENZ34608.1"/>
    <property type="molecule type" value="Genomic_DNA"/>
</dbReference>
<dbReference type="HOGENOM" id="CLU_192061_0_0_9"/>
<reference evidence="1 2" key="1">
    <citation type="submission" date="2013-01" db="EMBL/GenBank/DDBJ databases">
        <title>The Genome Sequence of Clostridium bolteae 90B8.</title>
        <authorList>
            <consortium name="The Broad Institute Genome Sequencing Platform"/>
            <person name="Earl A."/>
            <person name="Ward D."/>
            <person name="Feldgarden M."/>
            <person name="Gevers D."/>
            <person name="Courvalin P."/>
            <person name="Lambert T."/>
            <person name="Walker B."/>
            <person name="Young S.K."/>
            <person name="Zeng Q."/>
            <person name="Gargeya S."/>
            <person name="Fitzgerald M."/>
            <person name="Haas B."/>
            <person name="Abouelleil A."/>
            <person name="Alvarado L."/>
            <person name="Arachchi H.M."/>
            <person name="Berlin A.M."/>
            <person name="Chapman S.B."/>
            <person name="Dewar J."/>
            <person name="Goldberg J."/>
            <person name="Griggs A."/>
            <person name="Gujja S."/>
            <person name="Hansen M."/>
            <person name="Howarth C."/>
            <person name="Imamovic A."/>
            <person name="Larimer J."/>
            <person name="McCowan C."/>
            <person name="Murphy C."/>
            <person name="Neiman D."/>
            <person name="Pearson M."/>
            <person name="Priest M."/>
            <person name="Roberts A."/>
            <person name="Saif S."/>
            <person name="Shea T."/>
            <person name="Sisk P."/>
            <person name="Sykes S."/>
            <person name="Wortman J."/>
            <person name="Nusbaum C."/>
            <person name="Birren B."/>
        </authorList>
    </citation>
    <scope>NUCLEOTIDE SEQUENCE [LARGE SCALE GENOMIC DNA]</scope>
    <source>
        <strain evidence="1 2">90B8</strain>
    </source>
</reference>
<evidence type="ECO:0000313" key="2">
    <source>
        <dbReference type="Proteomes" id="UP000013041"/>
    </source>
</evidence>
<accession>R0AE04</accession>
<comment type="caution">
    <text evidence="1">The sequence shown here is derived from an EMBL/GenBank/DDBJ whole genome shotgun (WGS) entry which is preliminary data.</text>
</comment>
<gene>
    <name evidence="1" type="ORF">HMPREF1097_03995</name>
</gene>